<proteinExistence type="predicted"/>
<dbReference type="AlphaFoldDB" id="A0A2Z4ND33"/>
<name>A0A2Z4ND33_9BACT</name>
<reference evidence="2" key="1">
    <citation type="submission" date="2018-06" db="EMBL/GenBank/DDBJ databases">
        <title>Complete genome sequences of Mycoplasma anatis, M. anseris and M. cloacale type strains.</title>
        <authorList>
            <person name="Grozner D."/>
            <person name="Forro B."/>
            <person name="Sulyok K.M."/>
            <person name="Marton S."/>
            <person name="Kreizinger Z."/>
            <person name="Banyai K."/>
            <person name="Gyuranecz M."/>
        </authorList>
    </citation>
    <scope>NUCLEOTIDE SEQUENCE [LARGE SCALE GENOMIC DNA]</scope>
    <source>
        <strain evidence="2">ATCC 49234</strain>
    </source>
</reference>
<dbReference type="RefSeq" id="WP_033178529.1">
    <property type="nucleotide sequence ID" value="NZ_CP030140.1"/>
</dbReference>
<gene>
    <name evidence="1" type="ORF">DP065_01825</name>
</gene>
<evidence type="ECO:0000313" key="1">
    <source>
        <dbReference type="EMBL" id="AWX69484.1"/>
    </source>
</evidence>
<keyword evidence="2" id="KW-1185">Reference proteome</keyword>
<dbReference type="KEGG" id="mane:DP065_01825"/>
<accession>A0A2Z4ND33</accession>
<sequence>MKKINKIILTGTILCSTTLPLIASKCTNNEKTEAEKIKEQKDFVIRNTLEKVLVVMKLNDNGIPKQEEKLLFSFSEEQKQDIIKKYIEFPASTLEEYIAKWEKHYIEVGKMFQEIVAKPAYEKNNEFAINNFHAYVSNKIAKNELSGNDEMYKKYIKLYNELQTHIQAKDISYHNLYILQQQLIGFVVQEFAQYILKSAHPSAN</sequence>
<dbReference type="EMBL" id="CP030140">
    <property type="protein sequence ID" value="AWX69484.1"/>
    <property type="molecule type" value="Genomic_DNA"/>
</dbReference>
<organism evidence="1 2">
    <name type="scientific">[Mycoplasma] anseris</name>
    <dbReference type="NCBI Taxonomy" id="92400"/>
    <lineage>
        <taxon>Bacteria</taxon>
        <taxon>Bacillati</taxon>
        <taxon>Mycoplasmatota</taxon>
        <taxon>Mycoplasmoidales</taxon>
        <taxon>Metamycoplasmataceae</taxon>
        <taxon>Metamycoplasma</taxon>
    </lineage>
</organism>
<protein>
    <submittedName>
        <fullName evidence="1">Uncharacterized protein</fullName>
    </submittedName>
</protein>
<evidence type="ECO:0000313" key="2">
    <source>
        <dbReference type="Proteomes" id="UP000250218"/>
    </source>
</evidence>
<dbReference type="Proteomes" id="UP000250218">
    <property type="component" value="Chromosome"/>
</dbReference>